<dbReference type="Pfam" id="PF14576">
    <property type="entry name" value="SEO_N"/>
    <property type="match status" value="1"/>
</dbReference>
<name>A0A3S3PWW8_9MAGN</name>
<dbReference type="EMBL" id="QPKB01000001">
    <property type="protein sequence ID" value="RWR74403.1"/>
    <property type="molecule type" value="Genomic_DNA"/>
</dbReference>
<evidence type="ECO:0000259" key="1">
    <source>
        <dbReference type="Pfam" id="PF14576"/>
    </source>
</evidence>
<accession>A0A3S3PWW8</accession>
<comment type="caution">
    <text evidence="3">The sequence shown here is derived from an EMBL/GenBank/DDBJ whole genome shotgun (WGS) entry which is preliminary data.</text>
</comment>
<dbReference type="STRING" id="337451.A0A3S3PWW8"/>
<dbReference type="InterPro" id="IPR039299">
    <property type="entry name" value="SEOA"/>
</dbReference>
<proteinExistence type="predicted"/>
<feature type="domain" description="Sieve element occlusion N-terminal" evidence="1">
    <location>
        <begin position="36"/>
        <end position="309"/>
    </location>
</feature>
<dbReference type="InterPro" id="IPR027942">
    <property type="entry name" value="SEO_N"/>
</dbReference>
<keyword evidence="4" id="KW-1185">Reference proteome</keyword>
<dbReference type="PANTHER" id="PTHR33232">
    <property type="entry name" value="PROTEIN SIEVE ELEMENT OCCLUSION B-LIKE"/>
    <property type="match status" value="1"/>
</dbReference>
<gene>
    <name evidence="3" type="ORF">CKAN_00273000</name>
</gene>
<protein>
    <submittedName>
        <fullName evidence="3">Protein SIEVE ELEMENT OCCLUSION B-like protein</fullName>
    </submittedName>
</protein>
<dbReference type="GO" id="GO:0010088">
    <property type="term" value="P:phloem development"/>
    <property type="evidence" value="ECO:0007669"/>
    <property type="project" value="InterPro"/>
</dbReference>
<dbReference type="Proteomes" id="UP000283530">
    <property type="component" value="Unassembled WGS sequence"/>
</dbReference>
<dbReference type="InterPro" id="IPR027944">
    <property type="entry name" value="SEO_C"/>
</dbReference>
<dbReference type="PANTHER" id="PTHR33232:SF20">
    <property type="entry name" value="PROTEIN SIEVE ELEMENT OCCLUSION B-LIKE"/>
    <property type="match status" value="1"/>
</dbReference>
<feature type="domain" description="Sieve element occlusion C-terminal" evidence="2">
    <location>
        <begin position="466"/>
        <end position="695"/>
    </location>
</feature>
<evidence type="ECO:0000259" key="2">
    <source>
        <dbReference type="Pfam" id="PF14577"/>
    </source>
</evidence>
<organism evidence="3 4">
    <name type="scientific">Cinnamomum micranthum f. kanehirae</name>
    <dbReference type="NCBI Taxonomy" id="337451"/>
    <lineage>
        <taxon>Eukaryota</taxon>
        <taxon>Viridiplantae</taxon>
        <taxon>Streptophyta</taxon>
        <taxon>Embryophyta</taxon>
        <taxon>Tracheophyta</taxon>
        <taxon>Spermatophyta</taxon>
        <taxon>Magnoliopsida</taxon>
        <taxon>Magnoliidae</taxon>
        <taxon>Laurales</taxon>
        <taxon>Lauraceae</taxon>
        <taxon>Cinnamomum</taxon>
    </lineage>
</organism>
<dbReference type="AlphaFoldDB" id="A0A3S3PWW8"/>
<evidence type="ECO:0000313" key="4">
    <source>
        <dbReference type="Proteomes" id="UP000283530"/>
    </source>
</evidence>
<sequence length="697" mass="78920">MALISKVLKGGEKLFPHKVQVQVQVHMPKMMQPTPDDKKVMQQILAGHSPDASLLVDENTLLTMAQDILSKATPTLPLDPKTDSEILEDDHQQGISEALALTIHKIGCELSCNCSCEGDVKAITLAVFNALAKYSWEDKLVLVLSAFTVNYGVFCLLSQLYATNPLAKYVVQLKPLPDISERESLISALLKVVLDVAKCIVHLMDLPSQYISRDNPPLSEASTQIPTAVYWAIKAIVACSSESIGLINIGHEYVTSNREARKKLTDLAQTLKSIHVQLTNQLALCLKHIDDQISKATYYNLTHLMESTHSDNMEILMELIHTNDDLPLFNGSNKKRVSLDELRGKTVIFFISYLHISNEEITEITLQVGKPGKQYEIVWLPIIDQSIESNDIKQEILRKASLMSWYSLHYSLVLQPAVVRYIKEVWHFEKKPLLVVLNSQGKVVCSNAYHMIMIWGSAAYPFDSQRDETLWKEATWSLQFLMDGIDSDQEQWVKEGRFICLYGGEDIDWIRKFTSTMKEIVKGEGISLEMIYVGKKQTDTIIKENLTECWDELKIRQFQARLESIWYSKMQNGQSIANDTVLKDVTMLLSSDGSGQGWTMIGHGLKHMITLNGKMSMDCILQFKKLKVNITRETLFSTMNNVIKEVKSITSKDGVHKQCNHIVLPNTSGIDIVQEKMVCVDCNRPMEKYVMYKCCIE</sequence>
<dbReference type="OrthoDB" id="10333481at2759"/>
<evidence type="ECO:0000313" key="3">
    <source>
        <dbReference type="EMBL" id="RWR74403.1"/>
    </source>
</evidence>
<reference evidence="3 4" key="1">
    <citation type="journal article" date="2019" name="Nat. Plants">
        <title>Stout camphor tree genome fills gaps in understanding of flowering plant genome evolution.</title>
        <authorList>
            <person name="Chaw S.M."/>
            <person name="Liu Y.C."/>
            <person name="Wu Y.W."/>
            <person name="Wang H.Y."/>
            <person name="Lin C.I."/>
            <person name="Wu C.S."/>
            <person name="Ke H.M."/>
            <person name="Chang L.Y."/>
            <person name="Hsu C.Y."/>
            <person name="Yang H.T."/>
            <person name="Sudianto E."/>
            <person name="Hsu M.H."/>
            <person name="Wu K.P."/>
            <person name="Wang L.N."/>
            <person name="Leebens-Mack J.H."/>
            <person name="Tsai I.J."/>
        </authorList>
    </citation>
    <scope>NUCLEOTIDE SEQUENCE [LARGE SCALE GENOMIC DNA]</scope>
    <source>
        <strain evidence="4">cv. Chaw 1501</strain>
        <tissue evidence="3">Young leaves</tissue>
    </source>
</reference>
<dbReference type="Pfam" id="PF14577">
    <property type="entry name" value="SEO_C"/>
    <property type="match status" value="1"/>
</dbReference>